<dbReference type="EMBL" id="CP032485">
    <property type="protein sequence ID" value="QDH24625.1"/>
    <property type="molecule type" value="Genomic_DNA"/>
</dbReference>
<dbReference type="AlphaFoldDB" id="A0A4Y6V8D5"/>
<sequence>MLTGKKPFNRTQTPNVQRNILLLQGLMGPFFRMIGRALRKEGYGVWKVNFNGGDRLTWGLPGGIDFTGRANEWPDALLKIIVKHEITDVILFGDCRPLHSAAIAVCARLHIPVHVFEEGYLRPDWVTLELGGVNGNSTLSKDPKYYLDQASALPSLPPHTPVPSSFRTRALQGLAYNTADLLTRWHYRHWNNYRPWHPLTEGIGWLRKLADQKKRLARTNTTLANLRASNSPYMLFPLQLDADAQVRLHSSFSGMAEAIRTVIASFTEHAPRGMRLVIKEHPLDNNVRSWRHEVAMQAAAYGVSERVDYFESGDIAELVQTSLGVITINSTTGTLALAENKPVITLGSAVYDIPGITFQGPLSEFWASPGIPDMNVFEAYRRVLIERCLIPGGFFSDEAIEKLVHNAMDRLTKHSPRDFAAASRSEMARREALRKKLARNPAELVELLPSTAGHLTKL</sequence>
<name>A0A4Y6V8D5_9PROT</name>
<evidence type="ECO:0000313" key="2">
    <source>
        <dbReference type="Proteomes" id="UP000317214"/>
    </source>
</evidence>
<accession>A0A4Y6V8D5</accession>
<evidence type="ECO:0000313" key="1">
    <source>
        <dbReference type="EMBL" id="QDH24625.1"/>
    </source>
</evidence>
<dbReference type="InterPro" id="IPR007833">
    <property type="entry name" value="Capsule_polysaccharide_synth"/>
</dbReference>
<dbReference type="GO" id="GO:0015774">
    <property type="term" value="P:polysaccharide transport"/>
    <property type="evidence" value="ECO:0007669"/>
    <property type="project" value="InterPro"/>
</dbReference>
<proteinExistence type="predicted"/>
<dbReference type="KEGG" id="ntn:D5366_04540"/>
<reference evidence="1 2" key="1">
    <citation type="submission" date="2018-09" db="EMBL/GenBank/DDBJ databases">
        <title>The complete genome sequence of Neokomagataea tanensis NBRC 106556(T).</title>
        <authorList>
            <person name="Chua K.-O."/>
            <person name="See-Too W.-S."/>
            <person name="Hong K.-W."/>
            <person name="Yin W.-F."/>
            <person name="Chan K.-G."/>
        </authorList>
    </citation>
    <scope>NUCLEOTIDE SEQUENCE [LARGE SCALE GENOMIC DNA]</scope>
    <source>
        <strain evidence="2">AH13 \ NBRC 106556</strain>
    </source>
</reference>
<dbReference type="GO" id="GO:0000271">
    <property type="term" value="P:polysaccharide biosynthetic process"/>
    <property type="evidence" value="ECO:0007669"/>
    <property type="project" value="InterPro"/>
</dbReference>
<protein>
    <submittedName>
        <fullName evidence="1">Capsular biosynthesis protein</fullName>
    </submittedName>
</protein>
<dbReference type="Pfam" id="PF05159">
    <property type="entry name" value="Capsule_synth"/>
    <property type="match status" value="1"/>
</dbReference>
<dbReference type="Proteomes" id="UP000317214">
    <property type="component" value="Chromosome"/>
</dbReference>
<keyword evidence="2" id="KW-1185">Reference proteome</keyword>
<organism evidence="1 2">
    <name type="scientific">Neokomagataea tanensis</name>
    <dbReference type="NCBI Taxonomy" id="661191"/>
    <lineage>
        <taxon>Bacteria</taxon>
        <taxon>Pseudomonadati</taxon>
        <taxon>Pseudomonadota</taxon>
        <taxon>Alphaproteobacteria</taxon>
        <taxon>Acetobacterales</taxon>
        <taxon>Acetobacteraceae</taxon>
        <taxon>Neokomagataea</taxon>
    </lineage>
</organism>
<dbReference type="OrthoDB" id="9794206at2"/>
<dbReference type="CDD" id="cd16441">
    <property type="entry name" value="beta_Kdo_transferase_KpsS"/>
    <property type="match status" value="1"/>
</dbReference>
<gene>
    <name evidence="1" type="ORF">D5366_04540</name>
</gene>